<dbReference type="AlphaFoldDB" id="A0A2P8EE15"/>
<keyword evidence="4 6" id="KW-1133">Transmembrane helix</keyword>
<keyword evidence="3" id="KW-0864">Zinc transport</keyword>
<feature type="domain" description="Cation efflux protein transmembrane" evidence="7">
    <location>
        <begin position="87"/>
        <end position="259"/>
    </location>
</feature>
<dbReference type="PANTHER" id="PTHR11562">
    <property type="entry name" value="CATION EFFLUX PROTEIN/ ZINC TRANSPORTER"/>
    <property type="match status" value="1"/>
</dbReference>
<feature type="transmembrane region" description="Helical" evidence="6">
    <location>
        <begin position="241"/>
        <end position="259"/>
    </location>
</feature>
<feature type="transmembrane region" description="Helical" evidence="6">
    <location>
        <begin position="176"/>
        <end position="197"/>
    </location>
</feature>
<evidence type="ECO:0000256" key="3">
    <source>
        <dbReference type="ARBA" id="ARBA00022906"/>
    </source>
</evidence>
<accession>A0A2P8EE15</accession>
<dbReference type="InterPro" id="IPR050681">
    <property type="entry name" value="CDF/SLC30A"/>
</dbReference>
<comment type="subcellular location">
    <subcellularLocation>
        <location evidence="1">Membrane</location>
        <topology evidence="1">Multi-pass membrane protein</topology>
    </subcellularLocation>
</comment>
<keyword evidence="3" id="KW-0813">Transport</keyword>
<feature type="transmembrane region" description="Helical" evidence="6">
    <location>
        <begin position="86"/>
        <end position="107"/>
    </location>
</feature>
<evidence type="ECO:0000256" key="2">
    <source>
        <dbReference type="ARBA" id="ARBA00022692"/>
    </source>
</evidence>
<keyword evidence="3" id="KW-0862">Zinc</keyword>
<comment type="caution">
    <text evidence="8">The sequence shown here is derived from an EMBL/GenBank/DDBJ whole genome shotgun (WGS) entry which is preliminary data.</text>
</comment>
<dbReference type="Pfam" id="PF01545">
    <property type="entry name" value="Cation_efflux"/>
    <property type="match status" value="1"/>
</dbReference>
<dbReference type="InterPro" id="IPR036163">
    <property type="entry name" value="HMA_dom_sf"/>
</dbReference>
<evidence type="ECO:0000313" key="9">
    <source>
        <dbReference type="Proteomes" id="UP000240708"/>
    </source>
</evidence>
<keyword evidence="9" id="KW-1185">Reference proteome</keyword>
<keyword evidence="2 6" id="KW-0812">Transmembrane</keyword>
<dbReference type="OrthoDB" id="9799649at2"/>
<protein>
    <submittedName>
        <fullName evidence="8">Cation efflux family protein</fullName>
    </submittedName>
</protein>
<dbReference type="SUPFAM" id="SSF161111">
    <property type="entry name" value="Cation efflux protein transmembrane domain-like"/>
    <property type="match status" value="1"/>
</dbReference>
<organism evidence="8 9">
    <name type="scientific">Cecembia rubra</name>
    <dbReference type="NCBI Taxonomy" id="1485585"/>
    <lineage>
        <taxon>Bacteria</taxon>
        <taxon>Pseudomonadati</taxon>
        <taxon>Bacteroidota</taxon>
        <taxon>Cytophagia</taxon>
        <taxon>Cytophagales</taxon>
        <taxon>Cyclobacteriaceae</taxon>
        <taxon>Cecembia</taxon>
    </lineage>
</organism>
<dbReference type="GO" id="GO:0046872">
    <property type="term" value="F:metal ion binding"/>
    <property type="evidence" value="ECO:0007669"/>
    <property type="project" value="InterPro"/>
</dbReference>
<name>A0A2P8EE15_9BACT</name>
<keyword evidence="5 6" id="KW-0472">Membrane</keyword>
<dbReference type="GO" id="GO:0005385">
    <property type="term" value="F:zinc ion transmembrane transporter activity"/>
    <property type="evidence" value="ECO:0007669"/>
    <property type="project" value="TreeGrafter"/>
</dbReference>
<sequence length="261" mass="28639">MQKSTFRIEKMDCPSEEQLIRMKIGNFPSVHQLVFDISGRKLEVFHSGELDLIRSELDKLSLQSALIKSEEVSGPFSITKETEKRVLWAVLLINFSFFLIEMATGIISKSMGLVADSLDMLADAVVYGLALMAVGRSMSTKKAVAKVAGIAQIILSLIGFTEVIRRFFGFEALPDFKMMIIVSFFALIANALCLYLLQKSNSTEAHIKASMIFTSNDIIINTGVICAGLAVLWSGSVIPDLIIGGIVFLIVLNGAIRILKL</sequence>
<evidence type="ECO:0000313" key="8">
    <source>
        <dbReference type="EMBL" id="PSL07674.1"/>
    </source>
</evidence>
<keyword evidence="3" id="KW-0406">Ion transport</keyword>
<feature type="transmembrane region" description="Helical" evidence="6">
    <location>
        <begin position="218"/>
        <end position="235"/>
    </location>
</feature>
<feature type="transmembrane region" description="Helical" evidence="6">
    <location>
        <begin position="147"/>
        <end position="164"/>
    </location>
</feature>
<dbReference type="Proteomes" id="UP000240708">
    <property type="component" value="Unassembled WGS sequence"/>
</dbReference>
<gene>
    <name evidence="8" type="ORF">CLV48_101611</name>
</gene>
<feature type="transmembrane region" description="Helical" evidence="6">
    <location>
        <begin position="113"/>
        <end position="135"/>
    </location>
</feature>
<dbReference type="EMBL" id="PYGF01000001">
    <property type="protein sequence ID" value="PSL07674.1"/>
    <property type="molecule type" value="Genomic_DNA"/>
</dbReference>
<evidence type="ECO:0000256" key="1">
    <source>
        <dbReference type="ARBA" id="ARBA00004141"/>
    </source>
</evidence>
<proteinExistence type="predicted"/>
<dbReference type="Gene3D" id="1.20.1510.10">
    <property type="entry name" value="Cation efflux protein transmembrane domain"/>
    <property type="match status" value="1"/>
</dbReference>
<evidence type="ECO:0000256" key="6">
    <source>
        <dbReference type="SAM" id="Phobius"/>
    </source>
</evidence>
<dbReference type="SUPFAM" id="SSF55008">
    <property type="entry name" value="HMA, heavy metal-associated domain"/>
    <property type="match status" value="1"/>
</dbReference>
<dbReference type="RefSeq" id="WP_106565734.1">
    <property type="nucleotide sequence ID" value="NZ_PYGF01000001.1"/>
</dbReference>
<evidence type="ECO:0000259" key="7">
    <source>
        <dbReference type="Pfam" id="PF01545"/>
    </source>
</evidence>
<dbReference type="GO" id="GO:0005886">
    <property type="term" value="C:plasma membrane"/>
    <property type="evidence" value="ECO:0007669"/>
    <property type="project" value="TreeGrafter"/>
</dbReference>
<dbReference type="PANTHER" id="PTHR11562:SF17">
    <property type="entry name" value="RE54080P-RELATED"/>
    <property type="match status" value="1"/>
</dbReference>
<dbReference type="InterPro" id="IPR027469">
    <property type="entry name" value="Cation_efflux_TMD_sf"/>
</dbReference>
<evidence type="ECO:0000256" key="4">
    <source>
        <dbReference type="ARBA" id="ARBA00022989"/>
    </source>
</evidence>
<dbReference type="InterPro" id="IPR058533">
    <property type="entry name" value="Cation_efflux_TM"/>
</dbReference>
<reference evidence="8 9" key="1">
    <citation type="submission" date="2018-03" db="EMBL/GenBank/DDBJ databases">
        <title>Genomic Encyclopedia of Archaeal and Bacterial Type Strains, Phase II (KMG-II): from individual species to whole genera.</title>
        <authorList>
            <person name="Goeker M."/>
        </authorList>
    </citation>
    <scope>NUCLEOTIDE SEQUENCE [LARGE SCALE GENOMIC DNA]</scope>
    <source>
        <strain evidence="8 9">DSM 28057</strain>
    </source>
</reference>
<evidence type="ECO:0000256" key="5">
    <source>
        <dbReference type="ARBA" id="ARBA00023136"/>
    </source>
</evidence>